<organism evidence="1 2">
    <name type="scientific">Cannabis sativa</name>
    <name type="common">Hemp</name>
    <name type="synonym">Marijuana</name>
    <dbReference type="NCBI Taxonomy" id="3483"/>
    <lineage>
        <taxon>Eukaryota</taxon>
        <taxon>Viridiplantae</taxon>
        <taxon>Streptophyta</taxon>
        <taxon>Embryophyta</taxon>
        <taxon>Tracheophyta</taxon>
        <taxon>Spermatophyta</taxon>
        <taxon>Magnoliopsida</taxon>
        <taxon>eudicotyledons</taxon>
        <taxon>Gunneridae</taxon>
        <taxon>Pentapetalae</taxon>
        <taxon>rosids</taxon>
        <taxon>fabids</taxon>
        <taxon>Rosales</taxon>
        <taxon>Cannabaceae</taxon>
        <taxon>Cannabis</taxon>
    </lineage>
</organism>
<protein>
    <recommendedName>
        <fullName evidence="3">Reverse transcriptase</fullName>
    </recommendedName>
</protein>
<reference evidence="1" key="2">
    <citation type="submission" date="2021-03" db="UniProtKB">
        <authorList>
            <consortium name="EnsemblPlants"/>
        </authorList>
    </citation>
    <scope>IDENTIFICATION</scope>
</reference>
<sequence length="144" mass="16306">MMKCFTTTSISFLINGTVHGNIQPTRGLRQGDYLSPYLFILCAEGLSSLLKAKQDTNVLKAGKEILLKAVIQAIPTYAMACFRLPVKLYKEIEGVMAKFWWGSSGDSKKIHWKYWQSLYRSKFAGGLSFRSLIRFNQAMLAKQV</sequence>
<reference evidence="1" key="1">
    <citation type="submission" date="2018-11" db="EMBL/GenBank/DDBJ databases">
        <authorList>
            <person name="Grassa J C."/>
        </authorList>
    </citation>
    <scope>NUCLEOTIDE SEQUENCE [LARGE SCALE GENOMIC DNA]</scope>
</reference>
<evidence type="ECO:0008006" key="3">
    <source>
        <dbReference type="Google" id="ProtNLM"/>
    </source>
</evidence>
<dbReference type="PANTHER" id="PTHR33116:SF86">
    <property type="entry name" value="REVERSE TRANSCRIPTASE DOMAIN-CONTAINING PROTEIN"/>
    <property type="match status" value="1"/>
</dbReference>
<proteinExistence type="predicted"/>
<evidence type="ECO:0000313" key="1">
    <source>
        <dbReference type="EnsemblPlants" id="cds.evm.model.06.972"/>
    </source>
</evidence>
<name>A0A803Q0R9_CANSA</name>
<dbReference type="Proteomes" id="UP000596661">
    <property type="component" value="Chromosome 6"/>
</dbReference>
<dbReference type="EMBL" id="UZAU01000584">
    <property type="status" value="NOT_ANNOTATED_CDS"/>
    <property type="molecule type" value="Genomic_DNA"/>
</dbReference>
<evidence type="ECO:0000313" key="2">
    <source>
        <dbReference type="Proteomes" id="UP000596661"/>
    </source>
</evidence>
<accession>A0A803Q0R9</accession>
<dbReference type="PANTHER" id="PTHR33116">
    <property type="entry name" value="REVERSE TRANSCRIPTASE ZINC-BINDING DOMAIN-CONTAINING PROTEIN-RELATED-RELATED"/>
    <property type="match status" value="1"/>
</dbReference>
<dbReference type="Gramene" id="evm.model.06.972">
    <property type="protein sequence ID" value="cds.evm.model.06.972"/>
    <property type="gene ID" value="evm.TU.06.972"/>
</dbReference>
<dbReference type="EnsemblPlants" id="evm.model.06.972">
    <property type="protein sequence ID" value="cds.evm.model.06.972"/>
    <property type="gene ID" value="evm.TU.06.972"/>
</dbReference>
<dbReference type="AlphaFoldDB" id="A0A803Q0R9"/>
<keyword evidence="2" id="KW-1185">Reference proteome</keyword>